<dbReference type="AlphaFoldDB" id="A0A0B2XHC5"/>
<dbReference type="GeneID" id="23632574"/>
<feature type="compositionally biased region" description="Basic and acidic residues" evidence="1">
    <location>
        <begin position="48"/>
        <end position="58"/>
    </location>
</feature>
<dbReference type="HOGENOM" id="CLU_2197570_0_0_1"/>
<name>A0A0B2XHC5_METRA</name>
<keyword evidence="3" id="KW-1185">Reference proteome</keyword>
<organism evidence="2 3">
    <name type="scientific">Metarhizium robertsii (strain ARSEF 23 / ATCC MYA-3075)</name>
    <name type="common">Metarhizium anisopliae (strain ARSEF 23)</name>
    <dbReference type="NCBI Taxonomy" id="655844"/>
    <lineage>
        <taxon>Eukaryota</taxon>
        <taxon>Fungi</taxon>
        <taxon>Dikarya</taxon>
        <taxon>Ascomycota</taxon>
        <taxon>Pezizomycotina</taxon>
        <taxon>Sordariomycetes</taxon>
        <taxon>Hypocreomycetidae</taxon>
        <taxon>Hypocreales</taxon>
        <taxon>Clavicipitaceae</taxon>
        <taxon>Metarhizium</taxon>
    </lineage>
</organism>
<accession>A0A0B2XHC5</accession>
<comment type="caution">
    <text evidence="2">The sequence shown here is derived from an EMBL/GenBank/DDBJ whole genome shotgun (WGS) entry which is preliminary data.</text>
</comment>
<dbReference type="RefSeq" id="XP_011411394.1">
    <property type="nucleotide sequence ID" value="XM_011413092.1"/>
</dbReference>
<protein>
    <submittedName>
        <fullName evidence="2">Uncharacterized protein</fullName>
    </submittedName>
</protein>
<sequence>MPPAGQRKKYNGSGAKVVTQLEVAGPDEAEGWERNQDFQDVEGGHWGGGERQKDDRQQHCSSSCAFRDTHHTPQDPQSRLKKGDISKALLPCRPAWRGSKQPMSALPS</sequence>
<evidence type="ECO:0000313" key="3">
    <source>
        <dbReference type="Proteomes" id="UP000002498"/>
    </source>
</evidence>
<evidence type="ECO:0000313" key="2">
    <source>
        <dbReference type="EMBL" id="KHO11311.1"/>
    </source>
</evidence>
<proteinExistence type="predicted"/>
<feature type="region of interest" description="Disordered" evidence="1">
    <location>
        <begin position="25"/>
        <end position="108"/>
    </location>
</feature>
<evidence type="ECO:0000256" key="1">
    <source>
        <dbReference type="SAM" id="MobiDB-lite"/>
    </source>
</evidence>
<dbReference type="Proteomes" id="UP000002498">
    <property type="component" value="Unassembled WGS sequence"/>
</dbReference>
<reference evidence="2 3" key="1">
    <citation type="journal article" date="2011" name="PLoS Genet.">
        <title>Genome sequencing and comparative transcriptomics of the model entomopathogenic fungi Metarhizium anisopliae and M. acridum.</title>
        <authorList>
            <person name="Gao Q."/>
            <person name="Jin K."/>
            <person name="Ying S.H."/>
            <person name="Zhang Y."/>
            <person name="Xiao G."/>
            <person name="Shang Y."/>
            <person name="Duan Z."/>
            <person name="Hu X."/>
            <person name="Xie X.Q."/>
            <person name="Zhou G."/>
            <person name="Peng G."/>
            <person name="Luo Z."/>
            <person name="Huang W."/>
            <person name="Wang B."/>
            <person name="Fang W."/>
            <person name="Wang S."/>
            <person name="Zhong Y."/>
            <person name="Ma L.J."/>
            <person name="St Leger R.J."/>
            <person name="Zhao G.P."/>
            <person name="Pei Y."/>
            <person name="Feng M.G."/>
            <person name="Xia Y."/>
            <person name="Wang C."/>
        </authorList>
    </citation>
    <scope>NUCLEOTIDE SEQUENCE [LARGE SCALE GENOMIC DNA]</scope>
    <source>
        <strain evidence="3">ARSEF 23 / ATCC MYA-3075</strain>
    </source>
</reference>
<dbReference type="KEGG" id="maj:MAA_11126"/>
<reference evidence="2 3" key="2">
    <citation type="journal article" date="2014" name="Proc. Natl. Acad. Sci. U.S.A.">
        <title>Trajectory and genomic determinants of fungal-pathogen speciation and host adaptation.</title>
        <authorList>
            <person name="Hu X."/>
            <person name="Xiao G."/>
            <person name="Zheng P."/>
            <person name="Shang Y."/>
            <person name="Su Y."/>
            <person name="Zhang X."/>
            <person name="Liu X."/>
            <person name="Zhan S."/>
            <person name="St Leger R.J."/>
            <person name="Wang C."/>
        </authorList>
    </citation>
    <scope>GENOME REANNOTATION</scope>
    <source>
        <strain evidence="3">ARSEF 23 / ATCC MYA-3075</strain>
    </source>
</reference>
<gene>
    <name evidence="2" type="ORF">MAA_11126</name>
</gene>
<dbReference type="EMBL" id="ADNJ02000004">
    <property type="protein sequence ID" value="KHO11311.1"/>
    <property type="molecule type" value="Genomic_DNA"/>
</dbReference>